<proteinExistence type="predicted"/>
<name>A0A2T2XA80_9FIRM</name>
<gene>
    <name evidence="2" type="ORF">C7B43_01635</name>
</gene>
<organism evidence="2 3">
    <name type="scientific">Sulfobacillus benefaciens</name>
    <dbReference type="NCBI Taxonomy" id="453960"/>
    <lineage>
        <taxon>Bacteria</taxon>
        <taxon>Bacillati</taxon>
        <taxon>Bacillota</taxon>
        <taxon>Clostridia</taxon>
        <taxon>Eubacteriales</taxon>
        <taxon>Clostridiales Family XVII. Incertae Sedis</taxon>
        <taxon>Sulfobacillus</taxon>
    </lineage>
</organism>
<evidence type="ECO:0000313" key="2">
    <source>
        <dbReference type="EMBL" id="PSR31424.1"/>
    </source>
</evidence>
<feature type="compositionally biased region" description="Basic and acidic residues" evidence="1">
    <location>
        <begin position="212"/>
        <end position="225"/>
    </location>
</feature>
<protein>
    <submittedName>
        <fullName evidence="2">Uncharacterized protein</fullName>
    </submittedName>
</protein>
<dbReference type="Proteomes" id="UP000242699">
    <property type="component" value="Unassembled WGS sequence"/>
</dbReference>
<comment type="caution">
    <text evidence="2">The sequence shown here is derived from an EMBL/GenBank/DDBJ whole genome shotgun (WGS) entry which is preliminary data.</text>
</comment>
<sequence>MQTRFDHGSKAMGVVIIWDGTQDPKATSFGESVHEANILARPDGRRALRRGGTTQFENLVLARRPLNLGNKHCAAGECGYPEIRARTNRPLQNAALIAAFRRWFHDQLNAAELVVESPVENRARMETPLTPIFRTRVTTMLCASTKAHRNMLRLSFHVCKVGQAQARTPVNPVGRSDTGSRFGIWYGSKDDIGVSKSGAHRRFDCTREADGHLNRPCQKRADGLTRRQAKHCRSQQRGDDWQGTKWPVNP</sequence>
<reference evidence="2 3" key="1">
    <citation type="journal article" date="2014" name="BMC Genomics">
        <title>Comparison of environmental and isolate Sulfobacillus genomes reveals diverse carbon, sulfur, nitrogen, and hydrogen metabolisms.</title>
        <authorList>
            <person name="Justice N.B."/>
            <person name="Norman A."/>
            <person name="Brown C.T."/>
            <person name="Singh A."/>
            <person name="Thomas B.C."/>
            <person name="Banfield J.F."/>
        </authorList>
    </citation>
    <scope>NUCLEOTIDE SEQUENCE [LARGE SCALE GENOMIC DNA]</scope>
    <source>
        <strain evidence="2">AMDSBA1</strain>
    </source>
</reference>
<accession>A0A2T2XA80</accession>
<evidence type="ECO:0000256" key="1">
    <source>
        <dbReference type="SAM" id="MobiDB-lite"/>
    </source>
</evidence>
<dbReference type="AlphaFoldDB" id="A0A2T2XA80"/>
<evidence type="ECO:0000313" key="3">
    <source>
        <dbReference type="Proteomes" id="UP000242699"/>
    </source>
</evidence>
<dbReference type="EMBL" id="PXYT01000002">
    <property type="protein sequence ID" value="PSR31424.1"/>
    <property type="molecule type" value="Genomic_DNA"/>
</dbReference>
<feature type="region of interest" description="Disordered" evidence="1">
    <location>
        <begin position="212"/>
        <end position="250"/>
    </location>
</feature>